<name>A0A4V6PPA7_9RHOB</name>
<dbReference type="Proteomes" id="UP000295701">
    <property type="component" value="Unassembled WGS sequence"/>
</dbReference>
<dbReference type="OrthoDB" id="5679686at2"/>
<evidence type="ECO:0000313" key="2">
    <source>
        <dbReference type="Proteomes" id="UP000295701"/>
    </source>
</evidence>
<gene>
    <name evidence="1" type="ORF">E2L08_03630</name>
</gene>
<accession>A0A4V6PPA7</accession>
<proteinExistence type="predicted"/>
<sequence>MFGKRTKHDKTDNNRDILIKISRQLEEVTRHLKLSQLSNGILTFPYSEDDIQIALPQAHHDYVQKRILILNTFYELGQLEAIKKAGIVSERSAVLDIGSNIGNHAIFFGRILGSGFITRT</sequence>
<protein>
    <submittedName>
        <fullName evidence="1">Uncharacterized protein</fullName>
    </submittedName>
</protein>
<dbReference type="EMBL" id="SNAA01000002">
    <property type="protein sequence ID" value="TDL83739.1"/>
    <property type="molecule type" value="Genomic_DNA"/>
</dbReference>
<dbReference type="AlphaFoldDB" id="A0A4V6PPA7"/>
<reference evidence="1 2" key="1">
    <citation type="submission" date="2019-03" db="EMBL/GenBank/DDBJ databases">
        <title>Primorskyibacter sp. SS33 isolated from sediments.</title>
        <authorList>
            <person name="Xunke S."/>
        </authorList>
    </citation>
    <scope>NUCLEOTIDE SEQUENCE [LARGE SCALE GENOMIC DNA]</scope>
    <source>
        <strain evidence="1 2">SS33</strain>
    </source>
</reference>
<dbReference type="RefSeq" id="WP_133395691.1">
    <property type="nucleotide sequence ID" value="NZ_SNAA01000002.1"/>
</dbReference>
<comment type="caution">
    <text evidence="1">The sequence shown here is derived from an EMBL/GenBank/DDBJ whole genome shotgun (WGS) entry which is preliminary data.</text>
</comment>
<organism evidence="1 2">
    <name type="scientific">Palleronia sediminis</name>
    <dbReference type="NCBI Taxonomy" id="2547833"/>
    <lineage>
        <taxon>Bacteria</taxon>
        <taxon>Pseudomonadati</taxon>
        <taxon>Pseudomonadota</taxon>
        <taxon>Alphaproteobacteria</taxon>
        <taxon>Rhodobacterales</taxon>
        <taxon>Roseobacteraceae</taxon>
        <taxon>Palleronia</taxon>
    </lineage>
</organism>
<keyword evidence="2" id="KW-1185">Reference proteome</keyword>
<evidence type="ECO:0000313" key="1">
    <source>
        <dbReference type="EMBL" id="TDL83739.1"/>
    </source>
</evidence>